<evidence type="ECO:0000256" key="5">
    <source>
        <dbReference type="SAM" id="Phobius"/>
    </source>
</evidence>
<dbReference type="Pfam" id="PF04191">
    <property type="entry name" value="PEMT"/>
    <property type="match status" value="1"/>
</dbReference>
<dbReference type="Proteomes" id="UP001621418">
    <property type="component" value="Chromosome"/>
</dbReference>
<keyword evidence="2 5" id="KW-0812">Transmembrane</keyword>
<name>A0ABZ1N6Z0_9NOCA</name>
<reference evidence="6 7" key="1">
    <citation type="submission" date="2022-10" db="EMBL/GenBank/DDBJ databases">
        <title>The complete genomes of actinobacterial strains from the NBC collection.</title>
        <authorList>
            <person name="Joergensen T.S."/>
            <person name="Alvarez Arevalo M."/>
            <person name="Sterndorff E.B."/>
            <person name="Faurdal D."/>
            <person name="Vuksanovic O."/>
            <person name="Mourched A.-S."/>
            <person name="Charusanti P."/>
            <person name="Shaw S."/>
            <person name="Blin K."/>
            <person name="Weber T."/>
        </authorList>
    </citation>
    <scope>NUCLEOTIDE SEQUENCE [LARGE SCALE GENOMIC DNA]</scope>
    <source>
        <strain evidence="6 7">NBC_01413</strain>
    </source>
</reference>
<sequence length="202" mass="21146">MAICALVLYLVFGLLGFGWRSWRQYQATGSTGFHGISGRPGSLEWLAGVGFVAAIVVGTASSLLQLAGVVAPIGALSAIPIQTAGFVLAVAGIAATLYAQIEMGESWRIGVDPTETTALVDTGVFDLVRNPIFTAMLVFAGGVTLIIPNAVAIIAFVLLLVTVELQVRAVEEPYLTRVHGANYRAYLATTGRFVPGLGRAPL</sequence>
<keyword evidence="7" id="KW-1185">Reference proteome</keyword>
<evidence type="ECO:0000256" key="1">
    <source>
        <dbReference type="ARBA" id="ARBA00004127"/>
    </source>
</evidence>
<comment type="subcellular location">
    <subcellularLocation>
        <location evidence="1">Endomembrane system</location>
        <topology evidence="1">Multi-pass membrane protein</topology>
    </subcellularLocation>
</comment>
<organism evidence="6 7">
    <name type="scientific">Nocardia salmonicida</name>
    <dbReference type="NCBI Taxonomy" id="53431"/>
    <lineage>
        <taxon>Bacteria</taxon>
        <taxon>Bacillati</taxon>
        <taxon>Actinomycetota</taxon>
        <taxon>Actinomycetes</taxon>
        <taxon>Mycobacteriales</taxon>
        <taxon>Nocardiaceae</taxon>
        <taxon>Nocardia</taxon>
    </lineage>
</organism>
<evidence type="ECO:0000256" key="2">
    <source>
        <dbReference type="ARBA" id="ARBA00022692"/>
    </source>
</evidence>
<accession>A0ABZ1N6Z0</accession>
<evidence type="ECO:0000256" key="3">
    <source>
        <dbReference type="ARBA" id="ARBA00022989"/>
    </source>
</evidence>
<proteinExistence type="predicted"/>
<evidence type="ECO:0000256" key="4">
    <source>
        <dbReference type="ARBA" id="ARBA00023136"/>
    </source>
</evidence>
<dbReference type="Gene3D" id="1.20.120.1630">
    <property type="match status" value="1"/>
</dbReference>
<evidence type="ECO:0000313" key="7">
    <source>
        <dbReference type="Proteomes" id="UP001621418"/>
    </source>
</evidence>
<dbReference type="InterPro" id="IPR007318">
    <property type="entry name" value="Phopholipid_MeTrfase"/>
</dbReference>
<feature type="transmembrane region" description="Helical" evidence="5">
    <location>
        <begin position="47"/>
        <end position="71"/>
    </location>
</feature>
<gene>
    <name evidence="6" type="ORF">OG308_31595</name>
</gene>
<dbReference type="RefSeq" id="WP_364652932.1">
    <property type="nucleotide sequence ID" value="NZ_CP109527.1"/>
</dbReference>
<keyword evidence="4 5" id="KW-0472">Membrane</keyword>
<protein>
    <submittedName>
        <fullName evidence="6">Isoprenylcysteine carboxylmethyltransferase family protein</fullName>
    </submittedName>
</protein>
<keyword evidence="3 5" id="KW-1133">Transmembrane helix</keyword>
<evidence type="ECO:0000313" key="6">
    <source>
        <dbReference type="EMBL" id="WTY35755.1"/>
    </source>
</evidence>
<feature type="transmembrane region" description="Helical" evidence="5">
    <location>
        <begin position="83"/>
        <end position="101"/>
    </location>
</feature>
<dbReference type="EMBL" id="CP109527">
    <property type="protein sequence ID" value="WTY35755.1"/>
    <property type="molecule type" value="Genomic_DNA"/>
</dbReference>
<feature type="transmembrane region" description="Helical" evidence="5">
    <location>
        <begin position="132"/>
        <end position="161"/>
    </location>
</feature>